<gene>
    <name evidence="1" type="ORF">MSG28_007122</name>
</gene>
<feature type="non-terminal residue" evidence="1">
    <location>
        <position position="1"/>
    </location>
</feature>
<proteinExistence type="predicted"/>
<sequence>RLKVSDIHDIDVVKILKCSVSVLDGGNGVVVQNEHQCEEDPDGSLGDGQDSVDGSTESPAEAVTGPVQLANEVTSGEQFVAVPRPSAPCIGCATHVDPTATGVPEMAHLGIRHLDLHDPGSKHSLKSVVDVVNGVRYILTLLVDFNNCTAPSVEPCPVSTPCKISILEKPWKKLPDGSKYRAILANNCTAEWLFGDEGEVLPSERNSENNELYPDSSGNFDDDLRVVHNFDTQAQPNQEKTLTDDMVKSVEDQIIPFSEFKTPEGPGTASVAESSAPTLENTEHVHEDETVKHYVEESAPAPQSHINQPNSLNEDQRRAIDDMMNFFNFAGFHKPSDDHQRNKRSYSDDLKVLDLAKKFQKMKRSIDHANYVHKLARFMVEYLNEHDMFVKNRILKDVLAAEQEIENDKHFFYLQALITIPCDSEHCKEKEYSRKICNGVIDGSNKTFPQILNTFCYDDEKEILSRKSKTIPFDDPILAKLAKRALIKIESQSTKDQAMRILKILDATTQNTLGRLTRISMLLSYTNCKKTLDFNKRLNCSTIEDLGSEICDVTIHERINKKNEMKINYICNERGIHESFVDTEHSNKKNKNLNDPEIQNMIQEALQFLEKQSNINKKQKLVSIKSISTKVVAGLVTEVAFTVGYSDCQNDENVDINTCQLLLNEAIRECKAQVWDRPWLENGRQVNVKCENEPIVIPAEVEHKQIPKKYVKFGKVTERNPNDIKYKQLAEESLQKYLESVGISLGQTLVQVSGVTTQVVSGLITEIDFDVYPTNGDVFDCHSKIWDQPLLNKKDITVDCNMFGQKRRVKRQIDGGITQQDPSKPEYKALAEESLLKYLQTSGGTLTERKIEVNKVTEQVVAGSLTRIDFTVRPLNGDSFTCHSKVWEQPWVNKKDITVKCNINEKQTRVKRHVPGGQTEKDPSKPEYKALAEESLQKYLQTSGDTLTETEVEVNKVTVQVVAGSLTRIDFTVRPLNGDSFTCHSEVWEQPWLNKKEIDVNCNINEQRLKVKRQLIGGQIEKDPSKPEYKALAEESLQKYLQTSGGTLTETKIDVNKVTVQVVAGFLTRIDFTVRPLNGDSFTCHSKVWEQAWLNKKDITVNCDINDKQTRAKRQIPGGQTEKDPRKPEYKALAEESLQKYLQTSGSILDERKIEVTKVTTQVVSGSKTSIDFTVHPLNGDSFTCHSEVWEQSWLKKKDITVNCNLNDKQTRVKRQIIGGETENDPSKPEYKALAEESLQKYLQTSGSILDERKIEVTKVTTQVVSGSKTRIDFTVHPLNGDSFTCHSEVWEQSWLKKKDITVNCNINDKQTRVKRQIPGGQTEKDPSKPEYKALAEESLQKYLQTSGSILDERKIEVTKVTTQVVSGSKTRIDFTVHPLNGDSFTCHSEVWEQSWLKKKDITVNCNLNDNQTRVKRQIIGGENENDPSKPEYKALAEESLQKYLQTSGSILEERKIEVTKVTTQVVSGSKTRIDFTVHPLNGDSFTCHSEVWEQAWLNKKDITVNCNINDKQTRVKRRIPGGQTEKDPSKPEYKALAEESLQKYLQTSGSILDERKIEVTKVTTQVVSGSKTSIDFTVHPLNGDSFTCHSEVWEQSWLKKKDITVNCNLNDNQTRVKRQIIGGENENDPSKPEYKALAEESLQKYLQTSGSILEERKIEVTKVTTQVVSGSKTRIDFTVHPLNGDSFTCHSEVWEQAWLNKKDITVNCNINDKQTRVKRQIPGGQIEKDPRKPEYKALAEESLQKYLQTSGSILDERKIEVTKVTTQVVSGSKTSIDFTVHPLNGDSFTCHSEVWEQSWLKKKDITVNCNLNDKQTRVKRQIIGGETENDPSKPEYKALAEESLQKYLQTSGSILDERKIEVTKVTTQVVSGSKTRIDFTVHPLNGDSFTCHSEVWEQSWLKKKDITVNCNRNDKQTRVKRQSIGGETEKDPSKPEYKALAEESLQKYLQNSGGVLNVRKIDVIRVTSQVVSGSMTRIAFIVHPLNGDSFTCHSEVWEQPWINKNDITVMCGPSDQLNRKKREMIGGGLIEPDLSDRKYHVLAEESLQKYLHNSGGTLGERKIEVTKVTVQVVSGVFTGLEFDVLPANGDSFSCRSEVLEQTWANKKEINVDCHIDKRRKREIAGVSRRRGSPQEEDSSKPEYKALAEKSLQKYLKLQNKKTRHDVLEVKHVTSQVVAGRLYEIDFTASPTRCSNNDIFLSECGANNETVLFCHSKIWSRVWLKSNKIEVICNTDTHENLNDETFDEDKKKRSLVVTSNEERQPKDITKVLNDELKGKPVGIQVKPFGSQDDKFNYKGNRDLAQEAILKFERLSNAKYMHKLLKIHRVSEQINEGILTTIEFSMSPTECLIGNAINVNDCKFKEPKIEFLCLSTIWERSWIYLKDIKVSCKNRKSKHANPTEWDDEIPGARQIEREKRQLREDDDYIEDDLTFYYADRAVKEINDRSQSHNLQKLITVHAIDDTMQMGARMIRMYIETAVTFCLRPQAGVQLSECEEIDGLNRRLCLVRLWPDPDDELVVQHVAVVCDDDSDFASVTGISIPILITASIKEIEKAQNIKFKLVHQGEPNIVPTLSSKHPIKMNFIVASTNCSKDVDVYKHRDTCFVDTAKSPTACESMTWLVPNSMEVKDVTVKCYGNTVDRKKRSANINTDKASIDITIGKLVDESLEKLEASSAHRYKQRVFQINTYSTKIQKGRVTTIDFDVGFTSCLKYEYVANISSCEFIEHLPRRHCVSHVFERLWVENGRNIEVICEDDESPLEPHVGLESSEMAMELAKEAVKHIEAKYPYPRRLKVVRIFSLEKQALAGIHYRMKIEVGVTDCMALSVKSDCKLKQDGNSNKFCRVNVWIRPWTEHAPNFRVWCDYQESLTTEHHHMLQAEQLFYDFLTTYSPDYVDNYTEMAKRFTIFRANVRKVHELNVHERGTARYAMTRFSDLTYKEFTSKYLGLRPDLKNANNIPLVKAEIPEVQLPDKFDWRDHGAVTEVKNQGSCGSCWAFSGEDDKCVFNKTIAKVQISGAVNISSNETDMAKWLVGNGPISIGINANAMQFYVGGISHPWKMLCSPTNLDHGVLIVGFGAKDYPLFHKHLPYWVIKNSWGKQWGEQGYYRVYRGDGTCGVNQMASSAVV</sequence>
<keyword evidence="2" id="KW-1185">Reference proteome</keyword>
<dbReference type="Proteomes" id="UP001064048">
    <property type="component" value="Chromosome 11"/>
</dbReference>
<evidence type="ECO:0000313" key="1">
    <source>
        <dbReference type="EMBL" id="KAI8425363.1"/>
    </source>
</evidence>
<accession>A0ACC0JMH2</accession>
<dbReference type="EMBL" id="CM046111">
    <property type="protein sequence ID" value="KAI8425363.1"/>
    <property type="molecule type" value="Genomic_DNA"/>
</dbReference>
<evidence type="ECO:0000313" key="2">
    <source>
        <dbReference type="Proteomes" id="UP001064048"/>
    </source>
</evidence>
<organism evidence="1 2">
    <name type="scientific">Choristoneura fumiferana</name>
    <name type="common">Spruce budworm moth</name>
    <name type="synonym">Archips fumiferana</name>
    <dbReference type="NCBI Taxonomy" id="7141"/>
    <lineage>
        <taxon>Eukaryota</taxon>
        <taxon>Metazoa</taxon>
        <taxon>Ecdysozoa</taxon>
        <taxon>Arthropoda</taxon>
        <taxon>Hexapoda</taxon>
        <taxon>Insecta</taxon>
        <taxon>Pterygota</taxon>
        <taxon>Neoptera</taxon>
        <taxon>Endopterygota</taxon>
        <taxon>Lepidoptera</taxon>
        <taxon>Glossata</taxon>
        <taxon>Ditrysia</taxon>
        <taxon>Tortricoidea</taxon>
        <taxon>Tortricidae</taxon>
        <taxon>Tortricinae</taxon>
        <taxon>Choristoneura</taxon>
    </lineage>
</organism>
<name>A0ACC0JMH2_CHOFU</name>
<reference evidence="1 2" key="1">
    <citation type="journal article" date="2022" name="Genome Biol. Evol.">
        <title>The Spruce Budworm Genome: Reconstructing the Evolutionary History of Antifreeze Proteins.</title>
        <authorList>
            <person name="Beliveau C."/>
            <person name="Gagne P."/>
            <person name="Picq S."/>
            <person name="Vernygora O."/>
            <person name="Keeling C.I."/>
            <person name="Pinkney K."/>
            <person name="Doucet D."/>
            <person name="Wen F."/>
            <person name="Johnston J.S."/>
            <person name="Maaroufi H."/>
            <person name="Boyle B."/>
            <person name="Laroche J."/>
            <person name="Dewar K."/>
            <person name="Juretic N."/>
            <person name="Blackburn G."/>
            <person name="Nisole A."/>
            <person name="Brunet B."/>
            <person name="Brandao M."/>
            <person name="Lumley L."/>
            <person name="Duan J."/>
            <person name="Quan G."/>
            <person name="Lucarotti C.J."/>
            <person name="Roe A.D."/>
            <person name="Sperling F.A.H."/>
            <person name="Levesque R.C."/>
            <person name="Cusson M."/>
        </authorList>
    </citation>
    <scope>NUCLEOTIDE SEQUENCE [LARGE SCALE GENOMIC DNA]</scope>
    <source>
        <strain evidence="1">Glfc:IPQL:Cfum</strain>
    </source>
</reference>
<comment type="caution">
    <text evidence="1">The sequence shown here is derived from an EMBL/GenBank/DDBJ whole genome shotgun (WGS) entry which is preliminary data.</text>
</comment>
<protein>
    <submittedName>
        <fullName evidence="1">Uncharacterized protein</fullName>
    </submittedName>
</protein>